<dbReference type="PANTHER" id="PTHR38776">
    <property type="entry name" value="MLTA-INTERACTING PROTEIN-RELATED"/>
    <property type="match status" value="1"/>
</dbReference>
<organism evidence="7 8">
    <name type="scientific">Roseibium alexandrii</name>
    <dbReference type="NCBI Taxonomy" id="388408"/>
    <lineage>
        <taxon>Bacteria</taxon>
        <taxon>Pseudomonadati</taxon>
        <taxon>Pseudomonadota</taxon>
        <taxon>Alphaproteobacteria</taxon>
        <taxon>Hyphomicrobiales</taxon>
        <taxon>Stappiaceae</taxon>
        <taxon>Roseibium</taxon>
    </lineage>
</organism>
<evidence type="ECO:0000313" key="8">
    <source>
        <dbReference type="Proteomes" id="UP000053235"/>
    </source>
</evidence>
<comment type="similarity">
    <text evidence="2">Belongs to the MipA/OmpV family.</text>
</comment>
<evidence type="ECO:0000256" key="3">
    <source>
        <dbReference type="ARBA" id="ARBA00022729"/>
    </source>
</evidence>
<protein>
    <submittedName>
        <fullName evidence="7">MltA-interacting protein MipA</fullName>
    </submittedName>
</protein>
<dbReference type="Proteomes" id="UP000053235">
    <property type="component" value="Unassembled WGS sequence"/>
</dbReference>
<keyword evidence="8" id="KW-1185">Reference proteome</keyword>
<keyword evidence="3 6" id="KW-0732">Signal</keyword>
<dbReference type="PANTHER" id="PTHR38776:SF1">
    <property type="entry name" value="MLTA-INTERACTING PROTEIN-RELATED"/>
    <property type="match status" value="1"/>
</dbReference>
<keyword evidence="4" id="KW-0472">Membrane</keyword>
<evidence type="ECO:0000256" key="1">
    <source>
        <dbReference type="ARBA" id="ARBA00004442"/>
    </source>
</evidence>
<dbReference type="AlphaFoldDB" id="A0A0M7ACC3"/>
<dbReference type="InterPro" id="IPR010583">
    <property type="entry name" value="MipA"/>
</dbReference>
<feature type="signal peptide" evidence="6">
    <location>
        <begin position="1"/>
        <end position="27"/>
    </location>
</feature>
<evidence type="ECO:0000256" key="5">
    <source>
        <dbReference type="ARBA" id="ARBA00023237"/>
    </source>
</evidence>
<accession>A0A0M7ACC3</accession>
<gene>
    <name evidence="7" type="ORF">LAX5112_03027</name>
</gene>
<evidence type="ECO:0000256" key="6">
    <source>
        <dbReference type="SAM" id="SignalP"/>
    </source>
</evidence>
<proteinExistence type="inferred from homology"/>
<evidence type="ECO:0000256" key="4">
    <source>
        <dbReference type="ARBA" id="ARBA00023136"/>
    </source>
</evidence>
<name>A0A0M7ACC3_9HYPH</name>
<sequence length="281" mass="29943">MRICFGRSPGAVVIVAMVCCAPAVVYADESARGRFDEQAAGAQSGIHGILAVGVAAEPEFEGAAEYLPIPQAYAHITAFGLGLEIEGPEARLNLRPHSAFQFGPAVEYRMGRDNVANDVIDRLEAIDGAFEAGGFVTYQFKSLMAQSDVFEISAELMADVSGVHEGVIGKVRAGYWVAPRERLRVGLETEVGFATDDYMSTYFGVSEAGSIRSGLATYTAEGGLKDIGVQATMTYQLTDRWGLVGRASYTRLLGDAANSPIVQDEGSADQFRGGVGLSFKF</sequence>
<feature type="chain" id="PRO_5005809580" evidence="6">
    <location>
        <begin position="28"/>
        <end position="281"/>
    </location>
</feature>
<dbReference type="EMBL" id="CXWD01000011">
    <property type="protein sequence ID" value="CTQ72056.1"/>
    <property type="molecule type" value="Genomic_DNA"/>
</dbReference>
<dbReference type="GO" id="GO:0009279">
    <property type="term" value="C:cell outer membrane"/>
    <property type="evidence" value="ECO:0007669"/>
    <property type="project" value="UniProtKB-SubCell"/>
</dbReference>
<keyword evidence="5" id="KW-0998">Cell outer membrane</keyword>
<evidence type="ECO:0000313" key="7">
    <source>
        <dbReference type="EMBL" id="CTQ72056.1"/>
    </source>
</evidence>
<dbReference type="RefSeq" id="WP_186009086.1">
    <property type="nucleotide sequence ID" value="NZ_CXWD01000011.1"/>
</dbReference>
<evidence type="ECO:0000256" key="2">
    <source>
        <dbReference type="ARBA" id="ARBA00005722"/>
    </source>
</evidence>
<comment type="subcellular location">
    <subcellularLocation>
        <location evidence="1">Cell outer membrane</location>
    </subcellularLocation>
</comment>
<dbReference type="Pfam" id="PF06629">
    <property type="entry name" value="MipA"/>
    <property type="match status" value="1"/>
</dbReference>
<reference evidence="8" key="1">
    <citation type="submission" date="2015-07" db="EMBL/GenBank/DDBJ databases">
        <authorList>
            <person name="Rodrigo-Torres Lidia"/>
            <person name="Arahal R.David."/>
        </authorList>
    </citation>
    <scope>NUCLEOTIDE SEQUENCE [LARGE SCALE GENOMIC DNA]</scope>
    <source>
        <strain evidence="8">CECT 5112</strain>
    </source>
</reference>